<reference evidence="1 2" key="1">
    <citation type="submission" date="2019-05" db="EMBL/GenBank/DDBJ databases">
        <title>Another draft genome of Portunus trituberculatus and its Hox gene families provides insights of decapod evolution.</title>
        <authorList>
            <person name="Jeong J.-H."/>
            <person name="Song I."/>
            <person name="Kim S."/>
            <person name="Choi T."/>
            <person name="Kim D."/>
            <person name="Ryu S."/>
            <person name="Kim W."/>
        </authorList>
    </citation>
    <scope>NUCLEOTIDE SEQUENCE [LARGE SCALE GENOMIC DNA]</scope>
    <source>
        <tissue evidence="1">Muscle</tissue>
    </source>
</reference>
<proteinExistence type="predicted"/>
<evidence type="ECO:0000313" key="2">
    <source>
        <dbReference type="Proteomes" id="UP000324222"/>
    </source>
</evidence>
<organism evidence="1 2">
    <name type="scientific">Portunus trituberculatus</name>
    <name type="common">Swimming crab</name>
    <name type="synonym">Neptunus trituberculatus</name>
    <dbReference type="NCBI Taxonomy" id="210409"/>
    <lineage>
        <taxon>Eukaryota</taxon>
        <taxon>Metazoa</taxon>
        <taxon>Ecdysozoa</taxon>
        <taxon>Arthropoda</taxon>
        <taxon>Crustacea</taxon>
        <taxon>Multicrustacea</taxon>
        <taxon>Malacostraca</taxon>
        <taxon>Eumalacostraca</taxon>
        <taxon>Eucarida</taxon>
        <taxon>Decapoda</taxon>
        <taxon>Pleocyemata</taxon>
        <taxon>Brachyura</taxon>
        <taxon>Eubrachyura</taxon>
        <taxon>Portunoidea</taxon>
        <taxon>Portunidae</taxon>
        <taxon>Portuninae</taxon>
        <taxon>Portunus</taxon>
    </lineage>
</organism>
<keyword evidence="2" id="KW-1185">Reference proteome</keyword>
<accession>A0A5B7J580</accession>
<sequence length="126" mass="13486">MLVAWRLGHEWCEACLYSGGVCRAGKKITNTIMGGLTSGTAGPSLRDPHPATHCRLPISPQLHASDTVPFLLVRLQHASSVNIVNHVTVTPSEALFTLSVSGFLVPLAPNSQWPYSSPTTAKGSFY</sequence>
<evidence type="ECO:0000313" key="1">
    <source>
        <dbReference type="EMBL" id="MPC89623.1"/>
    </source>
</evidence>
<comment type="caution">
    <text evidence="1">The sequence shown here is derived from an EMBL/GenBank/DDBJ whole genome shotgun (WGS) entry which is preliminary data.</text>
</comment>
<gene>
    <name evidence="1" type="ORF">E2C01_084577</name>
</gene>
<dbReference type="Proteomes" id="UP000324222">
    <property type="component" value="Unassembled WGS sequence"/>
</dbReference>
<protein>
    <submittedName>
        <fullName evidence="1">Uncharacterized protein</fullName>
    </submittedName>
</protein>
<dbReference type="EMBL" id="VSRR010081646">
    <property type="protein sequence ID" value="MPC89623.1"/>
    <property type="molecule type" value="Genomic_DNA"/>
</dbReference>
<name>A0A5B7J580_PORTR</name>
<dbReference type="AlphaFoldDB" id="A0A5B7J580"/>